<dbReference type="Proteomes" id="UP000248806">
    <property type="component" value="Unassembled WGS sequence"/>
</dbReference>
<evidence type="ECO:0000313" key="3">
    <source>
        <dbReference type="EMBL" id="PZW35966.1"/>
    </source>
</evidence>
<dbReference type="Pfam" id="PF13181">
    <property type="entry name" value="TPR_8"/>
    <property type="match status" value="1"/>
</dbReference>
<evidence type="ECO:0000256" key="1">
    <source>
        <dbReference type="PROSITE-ProRule" id="PRU00339"/>
    </source>
</evidence>
<dbReference type="PROSITE" id="PS50005">
    <property type="entry name" value="TPR"/>
    <property type="match status" value="1"/>
</dbReference>
<name>A0A326UCA9_THEHA</name>
<dbReference type="Gene3D" id="1.25.40.10">
    <property type="entry name" value="Tetratricopeptide repeat domain"/>
    <property type="match status" value="2"/>
</dbReference>
<reference evidence="3 4" key="1">
    <citation type="submission" date="2018-06" db="EMBL/GenBank/DDBJ databases">
        <title>Genomic Encyclopedia of Archaeal and Bacterial Type Strains, Phase II (KMG-II): from individual species to whole genera.</title>
        <authorList>
            <person name="Goeker M."/>
        </authorList>
    </citation>
    <scope>NUCLEOTIDE SEQUENCE [LARGE SCALE GENOMIC DNA]</scope>
    <source>
        <strain evidence="3 4">ATCC BAA-1881</strain>
    </source>
</reference>
<dbReference type="PANTHER" id="PTHR10098">
    <property type="entry name" value="RAPSYN-RELATED"/>
    <property type="match status" value="1"/>
</dbReference>
<gene>
    <name evidence="3" type="ORF">EI42_00133</name>
</gene>
<dbReference type="SMART" id="SM00028">
    <property type="entry name" value="TPR"/>
    <property type="match status" value="6"/>
</dbReference>
<dbReference type="InterPro" id="IPR024983">
    <property type="entry name" value="CHAT_dom"/>
</dbReference>
<accession>A0A326UCA9</accession>
<dbReference type="InterPro" id="IPR019734">
    <property type="entry name" value="TPR_rpt"/>
</dbReference>
<sequence length="984" mass="110763">MSLTPREIAALLLKCREDQGRHLLQQLVPRMSLDALEQLVNALKMAADRYWLENVSLSFVLSGYVLLIGELSGNGSFYALGLMTRGDALRGMERHEEALPFFDAAGEEFLALHDLVGWARSRLGRISSCMRLNRMSEALRDAAAAREIFLQTNNLIRVGQLDVNTAIIHFELGQYEQALRYYDRAIEAYMLHGVNVDRLIARALANKAMALAALGRFHKAVELHQEACETFKQYGTREEISLARQYLNIADIYTAQGRYSQALMLYNRCLPLFREHQMTFAEAEVLLQMCLCLLRLNRTEEAYEMASDAVAMLRTQEGQDDSLARALMYQARAAIHEHLFEEAALQLQEASTLLLNRGLTRLAAQARFYRAELAFSIGEFEESKREVRYAADAFAEQEDVPLLAQAMLLEAHIADVRGEAEAARVLCLHALDLAEKQELFEVRYRCHALLGKLAASAGKDEEAGIFYDLAIKGIDEIQSRLILDERSSFLEDKGAIYQQAVELALQRGYLEQAFIYVEKAKSSVLGDYVRNNIDIRLRADEQVSDELLEELARLREEQAWYSSIVYETVNEANLSDTALMRIRTIGPVRAREEMRERERQIERLLEQIRLSSAHKLLQTPALTNDLVVFENWACLPSGTLLLEYYLTEQDLLIFQLTCNGIEVERVSGARPQLERLLTLWRANLDLAAQAATLPEREREFASLQENGLGLLKRLHALLIRPVVVDMQRVDHLIVVPYGMLHYLPFHCLFDGTRFLVERVQISYLPSLTLLDICLQRGARSAATPQNIQHSLVLGVSDQLPFVREEASVVARCLNAPCVLDQEATVSLLQARSSYSPVVHIAAHGLFRLDAPDFSFISLADRQLNTFEAFNLDLSLCSLLTLSACETGRASIGGIDEVIGLGRGFLYAGAASLLPTLWKVDDASSAELMEMFYRQLLQGATKAGALAQAQRAFLLRARASLHPYRLHPYFWGAFQLIGDPGPLLA</sequence>
<dbReference type="EMBL" id="QKUF01000001">
    <property type="protein sequence ID" value="PZW35966.1"/>
    <property type="molecule type" value="Genomic_DNA"/>
</dbReference>
<evidence type="ECO:0000259" key="2">
    <source>
        <dbReference type="Pfam" id="PF12770"/>
    </source>
</evidence>
<proteinExistence type="predicted"/>
<evidence type="ECO:0000313" key="4">
    <source>
        <dbReference type="Proteomes" id="UP000248806"/>
    </source>
</evidence>
<organism evidence="3 4">
    <name type="scientific">Thermosporothrix hazakensis</name>
    <dbReference type="NCBI Taxonomy" id="644383"/>
    <lineage>
        <taxon>Bacteria</taxon>
        <taxon>Bacillati</taxon>
        <taxon>Chloroflexota</taxon>
        <taxon>Ktedonobacteria</taxon>
        <taxon>Ktedonobacterales</taxon>
        <taxon>Thermosporotrichaceae</taxon>
        <taxon>Thermosporothrix</taxon>
    </lineage>
</organism>
<dbReference type="AlphaFoldDB" id="A0A326UCA9"/>
<dbReference type="Pfam" id="PF12770">
    <property type="entry name" value="CHAT"/>
    <property type="match status" value="1"/>
</dbReference>
<keyword evidence="1" id="KW-0802">TPR repeat</keyword>
<keyword evidence="4" id="KW-1185">Reference proteome</keyword>
<dbReference type="Pfam" id="PF13424">
    <property type="entry name" value="TPR_12"/>
    <property type="match status" value="1"/>
</dbReference>
<dbReference type="SUPFAM" id="SSF48452">
    <property type="entry name" value="TPR-like"/>
    <property type="match status" value="3"/>
</dbReference>
<dbReference type="PANTHER" id="PTHR10098:SF108">
    <property type="entry name" value="TETRATRICOPEPTIDE REPEAT PROTEIN 28"/>
    <property type="match status" value="1"/>
</dbReference>
<feature type="repeat" description="TPR" evidence="1">
    <location>
        <begin position="243"/>
        <end position="276"/>
    </location>
</feature>
<comment type="caution">
    <text evidence="3">The sequence shown here is derived from an EMBL/GenBank/DDBJ whole genome shotgun (WGS) entry which is preliminary data.</text>
</comment>
<dbReference type="InterPro" id="IPR011990">
    <property type="entry name" value="TPR-like_helical_dom_sf"/>
</dbReference>
<protein>
    <submittedName>
        <fullName evidence="3">Tetratricopeptide repeat protein</fullName>
    </submittedName>
</protein>
<feature type="domain" description="CHAT" evidence="2">
    <location>
        <begin position="710"/>
        <end position="978"/>
    </location>
</feature>